<dbReference type="PANTHER" id="PTHR30625:SF11">
    <property type="entry name" value="MOTA_TOLQ_EXBB PROTON CHANNEL DOMAIN-CONTAINING PROTEIN"/>
    <property type="match status" value="1"/>
</dbReference>
<evidence type="ECO:0000256" key="2">
    <source>
        <dbReference type="ARBA" id="ARBA00022475"/>
    </source>
</evidence>
<comment type="subcellular location">
    <subcellularLocation>
        <location evidence="1">Cell membrane</location>
        <topology evidence="1">Multi-pass membrane protein</topology>
    </subcellularLocation>
    <subcellularLocation>
        <location evidence="6">Membrane</location>
        <topology evidence="6">Multi-pass membrane protein</topology>
    </subcellularLocation>
</comment>
<evidence type="ECO:0000313" key="9">
    <source>
        <dbReference type="EMBL" id="MBK1878002.1"/>
    </source>
</evidence>
<accession>A0A934VQ60</accession>
<dbReference type="EMBL" id="JAENIL010000025">
    <property type="protein sequence ID" value="MBK1878002.1"/>
    <property type="molecule type" value="Genomic_DNA"/>
</dbReference>
<feature type="transmembrane region" description="Helical" evidence="7">
    <location>
        <begin position="72"/>
        <end position="90"/>
    </location>
</feature>
<keyword evidence="5 7" id="KW-0472">Membrane</keyword>
<dbReference type="RefSeq" id="WP_200356216.1">
    <property type="nucleotide sequence ID" value="NZ_JAENIL010000025.1"/>
</dbReference>
<organism evidence="9 10">
    <name type="scientific">Pelagicoccus mobilis</name>
    <dbReference type="NCBI Taxonomy" id="415221"/>
    <lineage>
        <taxon>Bacteria</taxon>
        <taxon>Pseudomonadati</taxon>
        <taxon>Verrucomicrobiota</taxon>
        <taxon>Opitutia</taxon>
        <taxon>Puniceicoccales</taxon>
        <taxon>Pelagicoccaceae</taxon>
        <taxon>Pelagicoccus</taxon>
    </lineage>
</organism>
<keyword evidence="4 7" id="KW-1133">Transmembrane helix</keyword>
<keyword evidence="6" id="KW-0653">Protein transport</keyword>
<keyword evidence="2" id="KW-1003">Cell membrane</keyword>
<keyword evidence="6" id="KW-0813">Transport</keyword>
<evidence type="ECO:0000256" key="5">
    <source>
        <dbReference type="ARBA" id="ARBA00023136"/>
    </source>
</evidence>
<name>A0A934VQ60_9BACT</name>
<dbReference type="GO" id="GO:0005886">
    <property type="term" value="C:plasma membrane"/>
    <property type="evidence" value="ECO:0007669"/>
    <property type="project" value="UniProtKB-SubCell"/>
</dbReference>
<evidence type="ECO:0000256" key="3">
    <source>
        <dbReference type="ARBA" id="ARBA00022692"/>
    </source>
</evidence>
<feature type="transmembrane region" description="Helical" evidence="7">
    <location>
        <begin position="21"/>
        <end position="41"/>
    </location>
</feature>
<dbReference type="InterPro" id="IPR050790">
    <property type="entry name" value="ExbB/TolQ_transport"/>
</dbReference>
<gene>
    <name evidence="9" type="ORF">JIN87_14080</name>
</gene>
<protein>
    <submittedName>
        <fullName evidence="9">MotA/TolQ/ExbB proton channel family protein</fullName>
    </submittedName>
</protein>
<keyword evidence="10" id="KW-1185">Reference proteome</keyword>
<evidence type="ECO:0000256" key="4">
    <source>
        <dbReference type="ARBA" id="ARBA00022989"/>
    </source>
</evidence>
<reference evidence="9" key="1">
    <citation type="submission" date="2021-01" db="EMBL/GenBank/DDBJ databases">
        <title>Modified the classification status of verrucomicrobia.</title>
        <authorList>
            <person name="Feng X."/>
        </authorList>
    </citation>
    <scope>NUCLEOTIDE SEQUENCE</scope>
    <source>
        <strain evidence="9">KCTC 13126</strain>
    </source>
</reference>
<keyword evidence="3 7" id="KW-0812">Transmembrane</keyword>
<feature type="transmembrane region" description="Helical" evidence="7">
    <location>
        <begin position="193"/>
        <end position="215"/>
    </location>
</feature>
<evidence type="ECO:0000256" key="7">
    <source>
        <dbReference type="SAM" id="Phobius"/>
    </source>
</evidence>
<proteinExistence type="inferred from homology"/>
<evidence type="ECO:0000259" key="8">
    <source>
        <dbReference type="Pfam" id="PF01618"/>
    </source>
</evidence>
<comment type="caution">
    <text evidence="9">The sequence shown here is derived from an EMBL/GenBank/DDBJ whole genome shotgun (WGS) entry which is preliminary data.</text>
</comment>
<dbReference type="InterPro" id="IPR002898">
    <property type="entry name" value="MotA_ExbB_proton_chnl"/>
</dbReference>
<dbReference type="Proteomes" id="UP000617628">
    <property type="component" value="Unassembled WGS sequence"/>
</dbReference>
<sequence length="280" mass="31354">MTAKSSSNNARKKFPLSFENFLTLFAFIAAYGFVAAVYQFIVNPRVELFYAKDSSPGATSIWVVLDGYEQQLTLVLFLLSLSILLYKYLLVFRERHMLTIDVIDLPKGRIIPREEASEFALEMEENLPADMPRPLSMALPSFRNSLVVRAFRRGLNRFNEDQSAKAEEVSHTISTVCESELSKLESELAMVNYIAWAIPSVGFIGTVRGIGAALAKADLVGQEGGMSQVTAALGLAFNSTLVSLLVSMVLMFFIYILKRMQEGFVMESEEYCQERLLSHI</sequence>
<evidence type="ECO:0000256" key="1">
    <source>
        <dbReference type="ARBA" id="ARBA00004651"/>
    </source>
</evidence>
<comment type="similarity">
    <text evidence="6">Belongs to the exbB/tolQ family.</text>
</comment>
<dbReference type="Pfam" id="PF01618">
    <property type="entry name" value="MotA_ExbB"/>
    <property type="match status" value="1"/>
</dbReference>
<feature type="domain" description="MotA/TolQ/ExbB proton channel" evidence="8">
    <location>
        <begin position="148"/>
        <end position="269"/>
    </location>
</feature>
<evidence type="ECO:0000256" key="6">
    <source>
        <dbReference type="RuleBase" id="RU004057"/>
    </source>
</evidence>
<evidence type="ECO:0000313" key="10">
    <source>
        <dbReference type="Proteomes" id="UP000617628"/>
    </source>
</evidence>
<feature type="transmembrane region" description="Helical" evidence="7">
    <location>
        <begin position="235"/>
        <end position="257"/>
    </location>
</feature>
<dbReference type="AlphaFoldDB" id="A0A934VQ60"/>
<dbReference type="PANTHER" id="PTHR30625">
    <property type="entry name" value="PROTEIN TOLQ"/>
    <property type="match status" value="1"/>
</dbReference>
<dbReference type="GO" id="GO:0017038">
    <property type="term" value="P:protein import"/>
    <property type="evidence" value="ECO:0007669"/>
    <property type="project" value="TreeGrafter"/>
</dbReference>